<name>A0A6D2JFG9_9BRAS</name>
<keyword evidence="4" id="KW-1185">Reference proteome</keyword>
<reference evidence="2 4" key="1">
    <citation type="submission" date="2020-01" db="EMBL/GenBank/DDBJ databases">
        <authorList>
            <person name="Mishra B."/>
        </authorList>
    </citation>
    <scope>NUCLEOTIDE SEQUENCE [LARGE SCALE GENOMIC DNA]</scope>
</reference>
<feature type="region of interest" description="Disordered" evidence="1">
    <location>
        <begin position="1"/>
        <end position="26"/>
    </location>
</feature>
<dbReference type="OrthoDB" id="774437at2759"/>
<evidence type="ECO:0000313" key="3">
    <source>
        <dbReference type="EMBL" id="CAA7059185.1"/>
    </source>
</evidence>
<sequence>MISSLTYIGGADKAGPSQYGEDENKEEDGIRVITLSGSNLGVSHHEELKTKLDNNNNHGGDKNELDDFLSTYVNSNFQAMNNSIMILEVFGSNNLLEL</sequence>
<dbReference type="AlphaFoldDB" id="A0A6D2JFG9"/>
<dbReference type="EMBL" id="CACVBM020001760">
    <property type="protein sequence ID" value="CAA7059185.1"/>
    <property type="molecule type" value="Genomic_DNA"/>
</dbReference>
<gene>
    <name evidence="2" type="ORF">MERR_LOCUS26960</name>
    <name evidence="3" type="ORF">MERR_LOCUS46421</name>
</gene>
<proteinExistence type="predicted"/>
<dbReference type="Proteomes" id="UP000467841">
    <property type="component" value="Unassembled WGS sequence"/>
</dbReference>
<evidence type="ECO:0000256" key="1">
    <source>
        <dbReference type="SAM" id="MobiDB-lite"/>
    </source>
</evidence>
<evidence type="ECO:0000313" key="2">
    <source>
        <dbReference type="EMBL" id="CAA7039725.1"/>
    </source>
</evidence>
<accession>A0A6D2JFG9</accession>
<protein>
    <submittedName>
        <fullName evidence="2">Uncharacterized protein</fullName>
    </submittedName>
</protein>
<evidence type="ECO:0000313" key="4">
    <source>
        <dbReference type="Proteomes" id="UP000467841"/>
    </source>
</evidence>
<dbReference type="EMBL" id="CACVBM020001217">
    <property type="protein sequence ID" value="CAA7039725.1"/>
    <property type="molecule type" value="Genomic_DNA"/>
</dbReference>
<organism evidence="2 4">
    <name type="scientific">Microthlaspi erraticum</name>
    <dbReference type="NCBI Taxonomy" id="1685480"/>
    <lineage>
        <taxon>Eukaryota</taxon>
        <taxon>Viridiplantae</taxon>
        <taxon>Streptophyta</taxon>
        <taxon>Embryophyta</taxon>
        <taxon>Tracheophyta</taxon>
        <taxon>Spermatophyta</taxon>
        <taxon>Magnoliopsida</taxon>
        <taxon>eudicotyledons</taxon>
        <taxon>Gunneridae</taxon>
        <taxon>Pentapetalae</taxon>
        <taxon>rosids</taxon>
        <taxon>malvids</taxon>
        <taxon>Brassicales</taxon>
        <taxon>Brassicaceae</taxon>
        <taxon>Coluteocarpeae</taxon>
        <taxon>Microthlaspi</taxon>
    </lineage>
</organism>